<name>A0A0B7AMP5_9EUPU</name>
<feature type="compositionally biased region" description="Polar residues" evidence="1">
    <location>
        <begin position="77"/>
        <end position="87"/>
    </location>
</feature>
<evidence type="ECO:0000313" key="2">
    <source>
        <dbReference type="EMBL" id="CEK81266.1"/>
    </source>
</evidence>
<gene>
    <name evidence="2" type="primary">ORF125176</name>
</gene>
<evidence type="ECO:0000256" key="1">
    <source>
        <dbReference type="SAM" id="MobiDB-lite"/>
    </source>
</evidence>
<feature type="region of interest" description="Disordered" evidence="1">
    <location>
        <begin position="66"/>
        <end position="87"/>
    </location>
</feature>
<dbReference type="AlphaFoldDB" id="A0A0B7AMP5"/>
<protein>
    <submittedName>
        <fullName evidence="2">Uncharacterized protein</fullName>
    </submittedName>
</protein>
<dbReference type="EMBL" id="HACG01034401">
    <property type="protein sequence ID" value="CEK81266.1"/>
    <property type="molecule type" value="Transcribed_RNA"/>
</dbReference>
<organism evidence="2">
    <name type="scientific">Arion vulgaris</name>
    <dbReference type="NCBI Taxonomy" id="1028688"/>
    <lineage>
        <taxon>Eukaryota</taxon>
        <taxon>Metazoa</taxon>
        <taxon>Spiralia</taxon>
        <taxon>Lophotrochozoa</taxon>
        <taxon>Mollusca</taxon>
        <taxon>Gastropoda</taxon>
        <taxon>Heterobranchia</taxon>
        <taxon>Euthyneura</taxon>
        <taxon>Panpulmonata</taxon>
        <taxon>Eupulmonata</taxon>
        <taxon>Stylommatophora</taxon>
        <taxon>Helicina</taxon>
        <taxon>Arionoidea</taxon>
        <taxon>Arionidae</taxon>
        <taxon>Arion</taxon>
    </lineage>
</organism>
<reference evidence="2" key="1">
    <citation type="submission" date="2014-12" db="EMBL/GenBank/DDBJ databases">
        <title>Insight into the proteome of Arion vulgaris.</title>
        <authorList>
            <person name="Aradska J."/>
            <person name="Bulat T."/>
            <person name="Smidak R."/>
            <person name="Sarate P."/>
            <person name="Gangsoo J."/>
            <person name="Sialana F."/>
            <person name="Bilban M."/>
            <person name="Lubec G."/>
        </authorList>
    </citation>
    <scope>NUCLEOTIDE SEQUENCE</scope>
    <source>
        <tissue evidence="2">Skin</tissue>
    </source>
</reference>
<accession>A0A0B7AMP5</accession>
<proteinExistence type="predicted"/>
<sequence>MGINSNFKLRTGVSKAVCHCIQQSMQQPCKFIGFVGCKGPRENAAWQQKSTISACSNSALDEQPSVKRMGGAHQKQALKNRSENWQG</sequence>